<sequence length="273" mass="31638">MDPNRRKSEKSSKCELCLETVRIKVEGKVTSEMMSHAAVHLQVTQFCCSKCKYGYYTKESAMLHVHQRQSYIFDTINDNLLMGQYKMALACFPESREEIAEWFNREYSALKKKTFTNRRICQVPTKKDVANNGPPILNLPMDSSIGPLVTNQLLKSEVESQEPCLPQGGSKQGSSGYREDLHEDYMHTVKLTIEVQRLQEELKKKENIIFDRDGQIADLRLKLKSANNALEEKDKELKELKEMFQKVNESRDHVRRLLGQCTEELEMEKPKNK</sequence>
<feature type="coiled-coil region" evidence="1">
    <location>
        <begin position="188"/>
        <end position="250"/>
    </location>
</feature>
<dbReference type="Proteomes" id="UP000887575">
    <property type="component" value="Unassembled WGS sequence"/>
</dbReference>
<organism evidence="2 3">
    <name type="scientific">Mesorhabditis belari</name>
    <dbReference type="NCBI Taxonomy" id="2138241"/>
    <lineage>
        <taxon>Eukaryota</taxon>
        <taxon>Metazoa</taxon>
        <taxon>Ecdysozoa</taxon>
        <taxon>Nematoda</taxon>
        <taxon>Chromadorea</taxon>
        <taxon>Rhabditida</taxon>
        <taxon>Rhabditina</taxon>
        <taxon>Rhabditomorpha</taxon>
        <taxon>Rhabditoidea</taxon>
        <taxon>Rhabditidae</taxon>
        <taxon>Mesorhabditinae</taxon>
        <taxon>Mesorhabditis</taxon>
    </lineage>
</organism>
<evidence type="ECO:0000256" key="1">
    <source>
        <dbReference type="SAM" id="Coils"/>
    </source>
</evidence>
<evidence type="ECO:0000313" key="3">
    <source>
        <dbReference type="WBParaSite" id="MBELARI_LOCUS11011"/>
    </source>
</evidence>
<dbReference type="WBParaSite" id="MBELARI_LOCUS11011">
    <property type="protein sequence ID" value="MBELARI_LOCUS11011"/>
    <property type="gene ID" value="MBELARI_LOCUS11011"/>
</dbReference>
<dbReference type="AlphaFoldDB" id="A0AAF3EAQ7"/>
<accession>A0AAF3EAQ7</accession>
<keyword evidence="2" id="KW-1185">Reference proteome</keyword>
<evidence type="ECO:0000313" key="2">
    <source>
        <dbReference type="Proteomes" id="UP000887575"/>
    </source>
</evidence>
<name>A0AAF3EAQ7_9BILA</name>
<proteinExistence type="predicted"/>
<reference evidence="3" key="1">
    <citation type="submission" date="2024-02" db="UniProtKB">
        <authorList>
            <consortium name="WormBaseParasite"/>
        </authorList>
    </citation>
    <scope>IDENTIFICATION</scope>
</reference>
<protein>
    <submittedName>
        <fullName evidence="3">C2H2-type domain-containing protein</fullName>
    </submittedName>
</protein>
<keyword evidence="1" id="KW-0175">Coiled coil</keyword>